<gene>
    <name evidence="1" type="ORF">MPL3356_20101</name>
</gene>
<evidence type="ECO:0000313" key="2">
    <source>
        <dbReference type="Proteomes" id="UP000045285"/>
    </source>
</evidence>
<dbReference type="STRING" id="69974.MPLDJ20_150410"/>
<accession>A0A090DIV1</accession>
<keyword evidence="2" id="KW-1185">Reference proteome</keyword>
<sequence length="80" mass="8928">MTTAREGCQHHKYSKHVIRSQMREKMQSAEPFTSHPLLGFEGLLPRSDRLGRTFAALCTAPACAQAKGGYIISHQNRGCR</sequence>
<organism evidence="1 2">
    <name type="scientific">Mesorhizobium plurifarium</name>
    <dbReference type="NCBI Taxonomy" id="69974"/>
    <lineage>
        <taxon>Bacteria</taxon>
        <taxon>Pseudomonadati</taxon>
        <taxon>Pseudomonadota</taxon>
        <taxon>Alphaproteobacteria</taxon>
        <taxon>Hyphomicrobiales</taxon>
        <taxon>Phyllobacteriaceae</taxon>
        <taxon>Mesorhizobium</taxon>
    </lineage>
</organism>
<dbReference type="Proteomes" id="UP000045285">
    <property type="component" value="Unassembled WGS sequence"/>
</dbReference>
<protein>
    <submittedName>
        <fullName evidence="1">Uncharacterized protein</fullName>
    </submittedName>
</protein>
<reference evidence="2" key="1">
    <citation type="submission" date="2014-08" db="EMBL/GenBank/DDBJ databases">
        <authorList>
            <person name="Moulin L."/>
        </authorList>
    </citation>
    <scope>NUCLEOTIDE SEQUENCE [LARGE SCALE GENOMIC DNA]</scope>
</reference>
<name>A0A090DIV1_MESPL</name>
<evidence type="ECO:0000313" key="1">
    <source>
        <dbReference type="EMBL" id="CDX15917.1"/>
    </source>
</evidence>
<proteinExistence type="predicted"/>
<dbReference type="EMBL" id="CCMZ01000012">
    <property type="protein sequence ID" value="CDX15917.1"/>
    <property type="molecule type" value="Genomic_DNA"/>
</dbReference>
<dbReference type="AlphaFoldDB" id="A0A090DIV1"/>